<gene>
    <name evidence="1" type="ORF">O7047_09470</name>
</gene>
<accession>A0AAE4DM70</accession>
<evidence type="ECO:0000313" key="1">
    <source>
        <dbReference type="EMBL" id="MDR9890460.1"/>
    </source>
</evidence>
<organism evidence="1 2">
    <name type="scientific">Pseudenterobacter timonensis</name>
    <dbReference type="NCBI Taxonomy" id="1755099"/>
    <lineage>
        <taxon>Bacteria</taxon>
        <taxon>Pseudomonadati</taxon>
        <taxon>Pseudomonadota</taxon>
        <taxon>Gammaproteobacteria</taxon>
        <taxon>Enterobacterales</taxon>
        <taxon>Enterobacteriaceae</taxon>
        <taxon>Pseudenterobacter</taxon>
    </lineage>
</organism>
<proteinExistence type="predicted"/>
<protein>
    <submittedName>
        <fullName evidence="1">YrhA family protein</fullName>
    </submittedName>
</protein>
<dbReference type="RefSeq" id="WP_310825866.1">
    <property type="nucleotide sequence ID" value="NZ_JAQGEC010000006.1"/>
</dbReference>
<comment type="caution">
    <text evidence="1">The sequence shown here is derived from an EMBL/GenBank/DDBJ whole genome shotgun (WGS) entry which is preliminary data.</text>
</comment>
<evidence type="ECO:0000313" key="2">
    <source>
        <dbReference type="Proteomes" id="UP001248822"/>
    </source>
</evidence>
<name>A0AAE4DM70_9ENTR</name>
<sequence length="174" mass="20499">MKTNIFSDIDTSIDILKGRINDFKEDVASPLSKDMLDFLTGETAPEEWNEVKKEIFADVKKLLEDKEDVKYFYSKMDGFEYNAATIYGFSQAINDELLWFNIYMMNFYFRDNEVYVDPDLAKNVVIGEDSISYFVYDMENKTFEVRDRVATDYIVESYNQLNDLLKYIITTTEL</sequence>
<dbReference type="Proteomes" id="UP001248822">
    <property type="component" value="Unassembled WGS sequence"/>
</dbReference>
<dbReference type="EMBL" id="JAQGEC010000006">
    <property type="protein sequence ID" value="MDR9890460.1"/>
    <property type="molecule type" value="Genomic_DNA"/>
</dbReference>
<dbReference type="AlphaFoldDB" id="A0AAE4DM70"/>
<reference evidence="1" key="1">
    <citation type="submission" date="2022-12" db="EMBL/GenBank/DDBJ databases">
        <title>NDM-1 containing novel ST 2018 Pseudenterobacter timonensis.</title>
        <authorList>
            <person name="Halder G."/>
            <person name="Mandal S."/>
            <person name="Dutta S."/>
        </authorList>
    </citation>
    <scope>NUCLEOTIDE SEQUENCE</scope>
    <source>
        <strain evidence="1">CNCI147</strain>
    </source>
</reference>
<dbReference type="NCBIfam" id="NF038335">
    <property type="entry name" value="YPO0640_fam"/>
    <property type="match status" value="1"/>
</dbReference>